<keyword evidence="3" id="KW-1185">Reference proteome</keyword>
<sequence>MDFTHGTNNLGYHLGSLVVTTCTGRGFPVLDFVCLNETALTMKRVLDYFKEKNPSWESVKTLVIDKDFVEWKVLEECFPGAHVLLCQFHAISYWKKVMKRPVYRIKVAESEDLLNIMMKMLYWYTQDSYEARYEDLKSYCKQAKKLSFLAYFEKNWNNCRTMWSNYARGRHFTAGNTTTNRIESNWKYLKMLLGGKTRIDKTIAGLLQHQMTITRQIVAEIGQLHSTMRAPAVVPKFLRAVARRLSTHVLDKVKKEWEKFVNQLEDTTCKQ</sequence>
<dbReference type="InterPro" id="IPR048324">
    <property type="entry name" value="ZSWIM1-3_RNaseH-like"/>
</dbReference>
<dbReference type="PANTHER" id="PTHR31569">
    <property type="entry name" value="SWIM-TYPE DOMAIN-CONTAINING PROTEIN"/>
    <property type="match status" value="1"/>
</dbReference>
<dbReference type="InterPro" id="IPR052579">
    <property type="entry name" value="Zinc_finger_SWIM"/>
</dbReference>
<dbReference type="Proteomes" id="UP000198211">
    <property type="component" value="Unassembled WGS sequence"/>
</dbReference>
<proteinExistence type="predicted"/>
<gene>
    <name evidence="2" type="ORF">PHMEG_00041894</name>
</gene>
<dbReference type="PANTHER" id="PTHR31569:SF4">
    <property type="entry name" value="SWIM-TYPE DOMAIN-CONTAINING PROTEIN"/>
    <property type="match status" value="1"/>
</dbReference>
<name>A0A225UAZ4_9STRA</name>
<reference evidence="3" key="1">
    <citation type="submission" date="2017-03" db="EMBL/GenBank/DDBJ databases">
        <title>Phytopthora megakarya and P. palmivora, two closely related causual agents of cacao black pod achieved similar genome size and gene model numbers by different mechanisms.</title>
        <authorList>
            <person name="Ali S."/>
            <person name="Shao J."/>
            <person name="Larry D.J."/>
            <person name="Kronmiller B."/>
            <person name="Shen D."/>
            <person name="Strem M.D."/>
            <person name="Melnick R.L."/>
            <person name="Guiltinan M.J."/>
            <person name="Tyler B.M."/>
            <person name="Meinhardt L.W."/>
            <person name="Bailey B.A."/>
        </authorList>
    </citation>
    <scope>NUCLEOTIDE SEQUENCE [LARGE SCALE GENOMIC DNA]</scope>
    <source>
        <strain evidence="3">zdho120</strain>
    </source>
</reference>
<evidence type="ECO:0000313" key="2">
    <source>
        <dbReference type="EMBL" id="OWY90121.1"/>
    </source>
</evidence>
<dbReference type="OrthoDB" id="118453at2759"/>
<organism evidence="2 3">
    <name type="scientific">Phytophthora megakarya</name>
    <dbReference type="NCBI Taxonomy" id="4795"/>
    <lineage>
        <taxon>Eukaryota</taxon>
        <taxon>Sar</taxon>
        <taxon>Stramenopiles</taxon>
        <taxon>Oomycota</taxon>
        <taxon>Peronosporomycetes</taxon>
        <taxon>Peronosporales</taxon>
        <taxon>Peronosporaceae</taxon>
        <taxon>Phytophthora</taxon>
    </lineage>
</organism>
<dbReference type="EMBL" id="NBNE01023835">
    <property type="protein sequence ID" value="OWY90121.1"/>
    <property type="molecule type" value="Genomic_DNA"/>
</dbReference>
<feature type="domain" description="ZSWIM1/3 RNaseH-like" evidence="1">
    <location>
        <begin position="1"/>
        <end position="84"/>
    </location>
</feature>
<dbReference type="AlphaFoldDB" id="A0A225UAZ4"/>
<feature type="non-terminal residue" evidence="2">
    <location>
        <position position="271"/>
    </location>
</feature>
<evidence type="ECO:0000313" key="3">
    <source>
        <dbReference type="Proteomes" id="UP000198211"/>
    </source>
</evidence>
<accession>A0A225UAZ4</accession>
<protein>
    <recommendedName>
        <fullName evidence="1">ZSWIM1/3 RNaseH-like domain-containing protein</fullName>
    </recommendedName>
</protein>
<comment type="caution">
    <text evidence="2">The sequence shown here is derived from an EMBL/GenBank/DDBJ whole genome shotgun (WGS) entry which is preliminary data.</text>
</comment>
<evidence type="ECO:0000259" key="1">
    <source>
        <dbReference type="Pfam" id="PF21056"/>
    </source>
</evidence>
<dbReference type="Pfam" id="PF21056">
    <property type="entry name" value="ZSWIM1-3_RNaseH-like"/>
    <property type="match status" value="1"/>
</dbReference>